<dbReference type="PIRSF" id="PIRSF018266">
    <property type="entry name" value="FecR"/>
    <property type="match status" value="1"/>
</dbReference>
<accession>A0A9D9J3L4</accession>
<evidence type="ECO:0000313" key="5">
    <source>
        <dbReference type="Proteomes" id="UP000823750"/>
    </source>
</evidence>
<keyword evidence="1" id="KW-1133">Transmembrane helix</keyword>
<dbReference type="Pfam" id="PF04773">
    <property type="entry name" value="FecR"/>
    <property type="match status" value="1"/>
</dbReference>
<dbReference type="InterPro" id="IPR012373">
    <property type="entry name" value="Ferrdict_sens_TM"/>
</dbReference>
<evidence type="ECO:0000259" key="2">
    <source>
        <dbReference type="Pfam" id="PF04773"/>
    </source>
</evidence>
<evidence type="ECO:0000259" key="3">
    <source>
        <dbReference type="Pfam" id="PF16344"/>
    </source>
</evidence>
<dbReference type="AlphaFoldDB" id="A0A9D9J3L4"/>
<evidence type="ECO:0000313" key="4">
    <source>
        <dbReference type="EMBL" id="MBO8485859.1"/>
    </source>
</evidence>
<gene>
    <name evidence="4" type="ORF">IAB78_05485</name>
</gene>
<keyword evidence="1" id="KW-0472">Membrane</keyword>
<feature type="transmembrane region" description="Helical" evidence="1">
    <location>
        <begin position="73"/>
        <end position="93"/>
    </location>
</feature>
<dbReference type="GO" id="GO:0016989">
    <property type="term" value="F:sigma factor antagonist activity"/>
    <property type="evidence" value="ECO:0007669"/>
    <property type="project" value="TreeGrafter"/>
</dbReference>
<reference evidence="4" key="1">
    <citation type="submission" date="2020-10" db="EMBL/GenBank/DDBJ databases">
        <authorList>
            <person name="Gilroy R."/>
        </authorList>
    </citation>
    <scope>NUCLEOTIDE SEQUENCE</scope>
    <source>
        <strain evidence="4">B2-16538</strain>
    </source>
</reference>
<reference evidence="4" key="2">
    <citation type="journal article" date="2021" name="PeerJ">
        <title>Extensive microbial diversity within the chicken gut microbiome revealed by metagenomics and culture.</title>
        <authorList>
            <person name="Gilroy R."/>
            <person name="Ravi A."/>
            <person name="Getino M."/>
            <person name="Pursley I."/>
            <person name="Horton D.L."/>
            <person name="Alikhan N.F."/>
            <person name="Baker D."/>
            <person name="Gharbi K."/>
            <person name="Hall N."/>
            <person name="Watson M."/>
            <person name="Adriaenssens E.M."/>
            <person name="Foster-Nyarko E."/>
            <person name="Jarju S."/>
            <person name="Secka A."/>
            <person name="Antonio M."/>
            <person name="Oren A."/>
            <person name="Chaudhuri R.R."/>
            <person name="La Ragione R."/>
            <person name="Hildebrand F."/>
            <person name="Pallen M.J."/>
        </authorList>
    </citation>
    <scope>NUCLEOTIDE SEQUENCE</scope>
    <source>
        <strain evidence="4">B2-16538</strain>
    </source>
</reference>
<feature type="domain" description="FecR protein" evidence="2">
    <location>
        <begin position="108"/>
        <end position="204"/>
    </location>
</feature>
<dbReference type="Proteomes" id="UP000823750">
    <property type="component" value="Unassembled WGS sequence"/>
</dbReference>
<dbReference type="Pfam" id="PF16344">
    <property type="entry name" value="FecR_C"/>
    <property type="match status" value="1"/>
</dbReference>
<dbReference type="InterPro" id="IPR032508">
    <property type="entry name" value="FecR_C"/>
</dbReference>
<protein>
    <submittedName>
        <fullName evidence="4">FecR domain-containing protein</fullName>
    </submittedName>
</protein>
<organism evidence="4 5">
    <name type="scientific">Candidatus Cryptobacteroides excrementavium</name>
    <dbReference type="NCBI Taxonomy" id="2840759"/>
    <lineage>
        <taxon>Bacteria</taxon>
        <taxon>Pseudomonadati</taxon>
        <taxon>Bacteroidota</taxon>
        <taxon>Bacteroidia</taxon>
        <taxon>Bacteroidales</taxon>
        <taxon>Candidatus Cryptobacteroides</taxon>
    </lineage>
</organism>
<dbReference type="Gene3D" id="3.55.50.30">
    <property type="match status" value="1"/>
</dbReference>
<dbReference type="PANTHER" id="PTHR30273:SF2">
    <property type="entry name" value="PROTEIN FECR"/>
    <property type="match status" value="1"/>
</dbReference>
<dbReference type="InterPro" id="IPR006860">
    <property type="entry name" value="FecR"/>
</dbReference>
<dbReference type="PANTHER" id="PTHR30273">
    <property type="entry name" value="PERIPLASMIC SIGNAL SENSOR AND SIGMA FACTOR ACTIVATOR FECR-RELATED"/>
    <property type="match status" value="1"/>
</dbReference>
<keyword evidence="1" id="KW-0812">Transmembrane</keyword>
<dbReference type="Gene3D" id="2.60.120.1440">
    <property type="match status" value="1"/>
</dbReference>
<name>A0A9D9J3L4_9BACT</name>
<dbReference type="EMBL" id="JADILX010000083">
    <property type="protein sequence ID" value="MBO8485859.1"/>
    <property type="molecule type" value="Genomic_DNA"/>
</dbReference>
<proteinExistence type="predicted"/>
<comment type="caution">
    <text evidence="4">The sequence shown here is derived from an EMBL/GenBank/DDBJ whole genome shotgun (WGS) entry which is preliminary data.</text>
</comment>
<feature type="domain" description="Protein FecR C-terminal" evidence="3">
    <location>
        <begin position="253"/>
        <end position="310"/>
    </location>
</feature>
<sequence length="321" mass="35949">METYLLIKYLKCSTTPEEEAAVRHWLADDPDGSHARQYSDAHFLYEGMLIHGGDHSKGFASVQRPKKTVRRKIVAVAASIAAAIVLLAGTGLLTRNYIIDGLSARTETIYVPAGKSMQLTLEDGTQLWLNSGSEIEYPVVFSRKSRNVTVHSGEVMFDVAKDAGRPFNVNTYASTISVYGTKFDVAVDESAREFSAALLRGSIKVSSHLRTGEEYMLQPNQMVRLEDDHLYVERIADPRSVGCWTEGLIDVTDIPFDRLMKKFELAYDVRIVIARDTLPQIRYTRGKVRISEGVEHALSMLALASDFSYDYDRLTNTVVIR</sequence>
<evidence type="ECO:0000256" key="1">
    <source>
        <dbReference type="SAM" id="Phobius"/>
    </source>
</evidence>